<evidence type="ECO:0000313" key="4">
    <source>
        <dbReference type="Proteomes" id="UP000239907"/>
    </source>
</evidence>
<keyword evidence="4" id="KW-1185">Reference proteome</keyword>
<dbReference type="AlphaFoldDB" id="A0A2S7U129"/>
<sequence length="82" mass="9616">MIGLGCPKQERSIAKSKHEFPPTCYLGIGATFASHAGEIDQAPPIFQKFGLEWLYRMCKEPRRLFRRYFTYNSLFVYYSLRS</sequence>
<dbReference type="NCBIfam" id="TIGR00696">
    <property type="entry name" value="wecG_tagA_cpsF"/>
    <property type="match status" value="1"/>
</dbReference>
<dbReference type="RefSeq" id="WP_105042596.1">
    <property type="nucleotide sequence ID" value="NZ_MQWA01000001.1"/>
</dbReference>
<proteinExistence type="predicted"/>
<dbReference type="PANTHER" id="PTHR34136:SF1">
    <property type="entry name" value="UDP-N-ACETYL-D-MANNOSAMINURONIC ACID TRANSFERASE"/>
    <property type="match status" value="1"/>
</dbReference>
<gene>
    <name evidence="3" type="ORF">BSZ32_05970</name>
</gene>
<accession>A0A2S7U129</accession>
<organism evidence="3 4">
    <name type="scientific">Rubritalea profundi</name>
    <dbReference type="NCBI Taxonomy" id="1658618"/>
    <lineage>
        <taxon>Bacteria</taxon>
        <taxon>Pseudomonadati</taxon>
        <taxon>Verrucomicrobiota</taxon>
        <taxon>Verrucomicrobiia</taxon>
        <taxon>Verrucomicrobiales</taxon>
        <taxon>Rubritaleaceae</taxon>
        <taxon>Rubritalea</taxon>
    </lineage>
</organism>
<evidence type="ECO:0000256" key="1">
    <source>
        <dbReference type="ARBA" id="ARBA00022676"/>
    </source>
</evidence>
<dbReference type="Pfam" id="PF03808">
    <property type="entry name" value="Glyco_tran_WecG"/>
    <property type="match status" value="1"/>
</dbReference>
<name>A0A2S7U129_9BACT</name>
<keyword evidence="1" id="KW-0328">Glycosyltransferase</keyword>
<dbReference type="EMBL" id="MQWA01000001">
    <property type="protein sequence ID" value="PQJ28094.1"/>
    <property type="molecule type" value="Genomic_DNA"/>
</dbReference>
<dbReference type="Proteomes" id="UP000239907">
    <property type="component" value="Unassembled WGS sequence"/>
</dbReference>
<evidence type="ECO:0008006" key="5">
    <source>
        <dbReference type="Google" id="ProtNLM"/>
    </source>
</evidence>
<dbReference type="OrthoDB" id="9771846at2"/>
<evidence type="ECO:0000313" key="3">
    <source>
        <dbReference type="EMBL" id="PQJ28094.1"/>
    </source>
</evidence>
<reference evidence="3 4" key="1">
    <citation type="submission" date="2016-12" db="EMBL/GenBank/DDBJ databases">
        <title>Study of bacterial adaptation to deep sea.</title>
        <authorList>
            <person name="Song J."/>
            <person name="Yoshizawa S."/>
            <person name="Kogure K."/>
        </authorList>
    </citation>
    <scope>NUCLEOTIDE SEQUENCE [LARGE SCALE GENOMIC DNA]</scope>
    <source>
        <strain evidence="3 4">SAORIC-165</strain>
    </source>
</reference>
<dbReference type="CDD" id="cd06533">
    <property type="entry name" value="Glyco_transf_WecG_TagA"/>
    <property type="match status" value="1"/>
</dbReference>
<comment type="caution">
    <text evidence="3">The sequence shown here is derived from an EMBL/GenBank/DDBJ whole genome shotgun (WGS) entry which is preliminary data.</text>
</comment>
<evidence type="ECO:0000256" key="2">
    <source>
        <dbReference type="ARBA" id="ARBA00022679"/>
    </source>
</evidence>
<dbReference type="GO" id="GO:0016758">
    <property type="term" value="F:hexosyltransferase activity"/>
    <property type="evidence" value="ECO:0007669"/>
    <property type="project" value="TreeGrafter"/>
</dbReference>
<dbReference type="PANTHER" id="PTHR34136">
    <property type="match status" value="1"/>
</dbReference>
<keyword evidence="2" id="KW-0808">Transferase</keyword>
<protein>
    <recommendedName>
        <fullName evidence="5">Glycosyltransferase</fullName>
    </recommendedName>
</protein>
<dbReference type="InterPro" id="IPR004629">
    <property type="entry name" value="WecG_TagA_CpsF"/>
</dbReference>